<evidence type="ECO:0000256" key="1">
    <source>
        <dbReference type="SAM" id="Coils"/>
    </source>
</evidence>
<organism evidence="2 3">
    <name type="scientific">Shinella granuli</name>
    <dbReference type="NCBI Taxonomy" id="323621"/>
    <lineage>
        <taxon>Bacteria</taxon>
        <taxon>Pseudomonadati</taxon>
        <taxon>Pseudomonadota</taxon>
        <taxon>Alphaproteobacteria</taxon>
        <taxon>Hyphomicrobiales</taxon>
        <taxon>Rhizobiaceae</taxon>
        <taxon>Shinella</taxon>
    </lineage>
</organism>
<dbReference type="EMBL" id="SLVX01000014">
    <property type="protein sequence ID" value="TCN41237.1"/>
    <property type="molecule type" value="Genomic_DNA"/>
</dbReference>
<dbReference type="RefSeq" id="WP_133035436.1">
    <property type="nucleotide sequence ID" value="NZ_BAABEI010000012.1"/>
</dbReference>
<keyword evidence="1" id="KW-0175">Coiled coil</keyword>
<protein>
    <submittedName>
        <fullName evidence="2">Uncharacterized protein</fullName>
    </submittedName>
</protein>
<feature type="coiled-coil region" evidence="1">
    <location>
        <begin position="60"/>
        <end position="87"/>
    </location>
</feature>
<dbReference type="Proteomes" id="UP000295351">
    <property type="component" value="Unassembled WGS sequence"/>
</dbReference>
<keyword evidence="3" id="KW-1185">Reference proteome</keyword>
<proteinExistence type="predicted"/>
<reference evidence="2 3" key="1">
    <citation type="submission" date="2019-03" db="EMBL/GenBank/DDBJ databases">
        <title>Genomic Encyclopedia of Type Strains, Phase IV (KMG-IV): sequencing the most valuable type-strain genomes for metagenomic binning, comparative biology and taxonomic classification.</title>
        <authorList>
            <person name="Goeker M."/>
        </authorList>
    </citation>
    <scope>NUCLEOTIDE SEQUENCE [LARGE SCALE GENOMIC DNA]</scope>
    <source>
        <strain evidence="2 3">DSM 18401</strain>
    </source>
</reference>
<dbReference type="AlphaFoldDB" id="A0A4R2CJQ8"/>
<gene>
    <name evidence="2" type="ORF">EV665_1144</name>
</gene>
<accession>A0A4R2CJQ8</accession>
<comment type="caution">
    <text evidence="2">The sequence shown here is derived from an EMBL/GenBank/DDBJ whole genome shotgun (WGS) entry which is preliminary data.</text>
</comment>
<evidence type="ECO:0000313" key="3">
    <source>
        <dbReference type="Proteomes" id="UP000295351"/>
    </source>
</evidence>
<evidence type="ECO:0000313" key="2">
    <source>
        <dbReference type="EMBL" id="TCN41237.1"/>
    </source>
</evidence>
<name>A0A4R2CJQ8_SHIGR</name>
<sequence>MNGSRTINSRLPLIFKRSCAICQIIGLVAAVGTAQGFTQDFDASGPGGPRTSQDDPQQEINRLRAIIRELEAELARLRGARAKEEVSDRNTDLIGTWMGTVACGRRQFTITFSVEEQYGRIGKGKWSYSGAARGTDEAQISPLPTQDTLNSYAIVTARADTYDYIVQIDGNTITGKASRQNCQIYLERA</sequence>